<evidence type="ECO:0000313" key="2">
    <source>
        <dbReference type="Proteomes" id="UP000694867"/>
    </source>
</evidence>
<feature type="signal peptide" evidence="1">
    <location>
        <begin position="1"/>
        <end position="27"/>
    </location>
</feature>
<evidence type="ECO:0000256" key="1">
    <source>
        <dbReference type="SAM" id="SignalP"/>
    </source>
</evidence>
<keyword evidence="2" id="KW-1185">Reference proteome</keyword>
<reference evidence="3" key="1">
    <citation type="submission" date="2025-08" db="UniProtKB">
        <authorList>
            <consortium name="RefSeq"/>
        </authorList>
    </citation>
    <scope>IDENTIFICATION</scope>
</reference>
<dbReference type="GeneID" id="100898959"/>
<organism evidence="2 3">
    <name type="scientific">Galendromus occidentalis</name>
    <name type="common">western predatory mite</name>
    <dbReference type="NCBI Taxonomy" id="34638"/>
    <lineage>
        <taxon>Eukaryota</taxon>
        <taxon>Metazoa</taxon>
        <taxon>Ecdysozoa</taxon>
        <taxon>Arthropoda</taxon>
        <taxon>Chelicerata</taxon>
        <taxon>Arachnida</taxon>
        <taxon>Acari</taxon>
        <taxon>Parasitiformes</taxon>
        <taxon>Mesostigmata</taxon>
        <taxon>Gamasina</taxon>
        <taxon>Phytoseioidea</taxon>
        <taxon>Phytoseiidae</taxon>
        <taxon>Typhlodrominae</taxon>
        <taxon>Galendromus</taxon>
    </lineage>
</organism>
<evidence type="ECO:0000313" key="3">
    <source>
        <dbReference type="RefSeq" id="XP_018495151.1"/>
    </source>
</evidence>
<dbReference type="RefSeq" id="XP_018495151.1">
    <property type="nucleotide sequence ID" value="XM_018639635.1"/>
</dbReference>
<dbReference type="AlphaFoldDB" id="A0AAJ7P9T5"/>
<protein>
    <submittedName>
        <fullName evidence="3">Uncharacterized protein LOC100898959</fullName>
    </submittedName>
</protein>
<keyword evidence="1" id="KW-0732">Signal</keyword>
<dbReference type="KEGG" id="goe:100898959"/>
<proteinExistence type="predicted"/>
<name>A0AAJ7P9T5_9ACAR</name>
<feature type="chain" id="PRO_5042598864" evidence="1">
    <location>
        <begin position="28"/>
        <end position="96"/>
    </location>
</feature>
<dbReference type="Proteomes" id="UP000694867">
    <property type="component" value="Unplaced"/>
</dbReference>
<sequence length="96" mass="10680">MNSSTMLRTCGLIAFVAIVFLACSADAEPAGGLQDIRAFYGFQAPKDERMNNIIEALIQGGLGRGRNSYAEPMAPSKRQLRYHQCYFNPVSCFKRK</sequence>
<gene>
    <name evidence="3" type="primary">LOC100898959</name>
</gene>
<accession>A0AAJ7P9T5</accession>